<accession>A0ACC3T1V4</accession>
<comment type="caution">
    <text evidence="1">The sequence shown here is derived from an EMBL/GenBank/DDBJ whole genome shotgun (WGS) entry which is preliminary data.</text>
</comment>
<gene>
    <name evidence="1" type="ORF">V1525DRAFT_133373</name>
</gene>
<protein>
    <submittedName>
        <fullName evidence="1">Rab-GTPase-TBC domain-containing protein</fullName>
    </submittedName>
</protein>
<organism evidence="1 2">
    <name type="scientific">Lipomyces kononenkoae</name>
    <name type="common">Yeast</name>
    <dbReference type="NCBI Taxonomy" id="34357"/>
    <lineage>
        <taxon>Eukaryota</taxon>
        <taxon>Fungi</taxon>
        <taxon>Dikarya</taxon>
        <taxon>Ascomycota</taxon>
        <taxon>Saccharomycotina</taxon>
        <taxon>Lipomycetes</taxon>
        <taxon>Lipomycetales</taxon>
        <taxon>Lipomycetaceae</taxon>
        <taxon>Lipomyces</taxon>
    </lineage>
</organism>
<keyword evidence="2" id="KW-1185">Reference proteome</keyword>
<dbReference type="Proteomes" id="UP001433508">
    <property type="component" value="Unassembled WGS sequence"/>
</dbReference>
<dbReference type="EMBL" id="MU971363">
    <property type="protein sequence ID" value="KAK9237851.1"/>
    <property type="molecule type" value="Genomic_DNA"/>
</dbReference>
<reference evidence="2" key="1">
    <citation type="journal article" date="2024" name="Front. Bioeng. Biotechnol.">
        <title>Genome-scale model development and genomic sequencing of the oleaginous clade Lipomyces.</title>
        <authorList>
            <person name="Czajka J.J."/>
            <person name="Han Y."/>
            <person name="Kim J."/>
            <person name="Mondo S.J."/>
            <person name="Hofstad B.A."/>
            <person name="Robles A."/>
            <person name="Haridas S."/>
            <person name="Riley R."/>
            <person name="LaButti K."/>
            <person name="Pangilinan J."/>
            <person name="Andreopoulos W."/>
            <person name="Lipzen A."/>
            <person name="Yan J."/>
            <person name="Wang M."/>
            <person name="Ng V."/>
            <person name="Grigoriev I.V."/>
            <person name="Spatafora J.W."/>
            <person name="Magnuson J.K."/>
            <person name="Baker S.E."/>
            <person name="Pomraning K.R."/>
        </authorList>
    </citation>
    <scope>NUCLEOTIDE SEQUENCE [LARGE SCALE GENOMIC DNA]</scope>
    <source>
        <strain evidence="2">CBS 7786</strain>
    </source>
</reference>
<proteinExistence type="predicted"/>
<evidence type="ECO:0000313" key="1">
    <source>
        <dbReference type="EMBL" id="KAK9237851.1"/>
    </source>
</evidence>
<name>A0ACC3T1V4_LIPKO</name>
<evidence type="ECO:0000313" key="2">
    <source>
        <dbReference type="Proteomes" id="UP001433508"/>
    </source>
</evidence>
<sequence length="364" mass="41321">MHGISARKATHRRRDPIESALRRPPVVVDQGISELRYLILTQGLSNDPDKDFCTYRSYVWCILLKVSPTQSKDYLSLIHRGASPAYSKIRNDTFRTLTTDILFQRRVSETSLIRILNALAWKRWDRYHSRHKQQHQQQNQTSKAGRGSRLHNLHQRSYTQSDISSMSSSSYVGEDDNISVSELYVQGLNVLAAPFLYACASETQAFALFDTYIHTCCPLYVKPMLDGVHLGLKLLDTSLKIIDPTLYSHLKGKLLTAELYGFASVLTMSACTPPLNEVLVLWDFLIAFGPHMNILAVIAQLLIIRDSLLASQSPMTLLRTFPPLQAKKVITLAVSFVPRLPEELYDLLVRHTYDETVSDRIKSL</sequence>